<evidence type="ECO:0000256" key="5">
    <source>
        <dbReference type="SAM" id="Phobius"/>
    </source>
</evidence>
<feature type="transmembrane region" description="Helical" evidence="5">
    <location>
        <begin position="97"/>
        <end position="119"/>
    </location>
</feature>
<dbReference type="RefSeq" id="WP_041017015.1">
    <property type="nucleotide sequence ID" value="NZ_CCEJ010000003.1"/>
</dbReference>
<proteinExistence type="predicted"/>
<dbReference type="Pfam" id="PF01740">
    <property type="entry name" value="STAS"/>
    <property type="match status" value="1"/>
</dbReference>
<gene>
    <name evidence="7" type="primary">sulp1</name>
    <name evidence="7" type="ORF">CSEC_0716</name>
</gene>
<dbReference type="Proteomes" id="UP000031552">
    <property type="component" value="Unassembled WGS sequence"/>
</dbReference>
<keyword evidence="3 5" id="KW-1133">Transmembrane helix</keyword>
<dbReference type="EMBL" id="CCEJ010000003">
    <property type="protein sequence ID" value="CDR33548.1"/>
    <property type="molecule type" value="Genomic_DNA"/>
</dbReference>
<dbReference type="GO" id="GO:0016020">
    <property type="term" value="C:membrane"/>
    <property type="evidence" value="ECO:0007669"/>
    <property type="project" value="UniProtKB-SubCell"/>
</dbReference>
<dbReference type="InterPro" id="IPR036513">
    <property type="entry name" value="STAS_dom_sf"/>
</dbReference>
<feature type="transmembrane region" description="Helical" evidence="5">
    <location>
        <begin position="253"/>
        <end position="272"/>
    </location>
</feature>
<feature type="transmembrane region" description="Helical" evidence="5">
    <location>
        <begin position="177"/>
        <end position="195"/>
    </location>
</feature>
<dbReference type="InterPro" id="IPR011547">
    <property type="entry name" value="SLC26A/SulP_dom"/>
</dbReference>
<dbReference type="eggNOG" id="COG0659">
    <property type="taxonomic scope" value="Bacteria"/>
</dbReference>
<evidence type="ECO:0000313" key="8">
    <source>
        <dbReference type="Proteomes" id="UP000031552"/>
    </source>
</evidence>
<dbReference type="SUPFAM" id="SSF52091">
    <property type="entry name" value="SpoIIaa-like"/>
    <property type="match status" value="1"/>
</dbReference>
<feature type="transmembrane region" description="Helical" evidence="5">
    <location>
        <begin position="323"/>
        <end position="341"/>
    </location>
</feature>
<evidence type="ECO:0000256" key="4">
    <source>
        <dbReference type="ARBA" id="ARBA00023136"/>
    </source>
</evidence>
<dbReference type="OrthoDB" id="9771198at2"/>
<evidence type="ECO:0000256" key="1">
    <source>
        <dbReference type="ARBA" id="ARBA00004141"/>
    </source>
</evidence>
<organism evidence="7 8">
    <name type="scientific">Candidatus Criblamydia sequanensis CRIB-18</name>
    <dbReference type="NCBI Taxonomy" id="1437425"/>
    <lineage>
        <taxon>Bacteria</taxon>
        <taxon>Pseudomonadati</taxon>
        <taxon>Chlamydiota</taxon>
        <taxon>Chlamydiia</taxon>
        <taxon>Parachlamydiales</taxon>
        <taxon>Candidatus Criblamydiaceae</taxon>
        <taxon>Candidatus Criblamydia</taxon>
    </lineage>
</organism>
<evidence type="ECO:0000256" key="2">
    <source>
        <dbReference type="ARBA" id="ARBA00022692"/>
    </source>
</evidence>
<dbReference type="Pfam" id="PF00916">
    <property type="entry name" value="Sulfate_transp"/>
    <property type="match status" value="1"/>
</dbReference>
<dbReference type="GO" id="GO:0055085">
    <property type="term" value="P:transmembrane transport"/>
    <property type="evidence" value="ECO:0007669"/>
    <property type="project" value="InterPro"/>
</dbReference>
<feature type="domain" description="STAS" evidence="6">
    <location>
        <begin position="440"/>
        <end position="551"/>
    </location>
</feature>
<comment type="caution">
    <text evidence="7">The sequence shown here is derived from an EMBL/GenBank/DDBJ whole genome shotgun (WGS) entry which is preliminary data.</text>
</comment>
<reference evidence="7" key="2">
    <citation type="submission" date="2014-09" db="EMBL/GenBank/DDBJ databases">
        <title>Criblamydia sequanensis harbors a mega-plasmid encoding arsenite resistance.</title>
        <authorList>
            <person name="Bertelli C."/>
            <person name="Goesmann A."/>
            <person name="Greub G."/>
        </authorList>
    </citation>
    <scope>NUCLEOTIDE SEQUENCE [LARGE SCALE GENOMIC DNA]</scope>
    <source>
        <strain evidence="7">CRIB-18</strain>
    </source>
</reference>
<feature type="transmembrane region" description="Helical" evidence="5">
    <location>
        <begin position="126"/>
        <end position="148"/>
    </location>
</feature>
<reference evidence="7" key="1">
    <citation type="submission" date="2013-12" db="EMBL/GenBank/DDBJ databases">
        <authorList>
            <person name="Linke B."/>
        </authorList>
    </citation>
    <scope>NUCLEOTIDE SEQUENCE [LARGE SCALE GENOMIC DNA]</scope>
    <source>
        <strain evidence="7">CRIB-18</strain>
    </source>
</reference>
<dbReference type="InterPro" id="IPR001902">
    <property type="entry name" value="SLC26A/SulP_fam"/>
</dbReference>
<keyword evidence="8" id="KW-1185">Reference proteome</keyword>
<dbReference type="Gene3D" id="3.30.750.24">
    <property type="entry name" value="STAS domain"/>
    <property type="match status" value="1"/>
</dbReference>
<sequence length="555" mass="60106">MTFSNTFIPKTVTVLKEGYNLNLFFKDFFAGLIVAVLALPMSIAFAIASGARPEQGIVTAIVAGTLGSLFSGSRYQITGPTGAFVVLIQSIITTHGYQGLVTATLFAGLILLGMGFFRFGNAMRFIPYPVIVGFTSGIAVIIFSSQIYDFLGLGSKEPLPAECFQKWVYYFKNMASFNSYALLLGFLTLGVIIYWPRITKVIPGPLVAILGATLLSYFFNLPVETIGQRFGEIKPEFPMPTLPTIAFCDLETLIGPAIAIALLAGIESLLSASVGDGMTGRRHRSDMELISQGIANLGSALFQGLPATGAIARTATNIKSGGATPFAGIIHAIALAILIFVFGRYISYIPMTGLAALLIFVAYNMSEWRTFRDLIKSKTSDSLVLLITFALTVFVDLVTAIEAGVILASLIFINKMAKEIGAKDLKQGLKDEDNDKDIALIKELNVPDEIDIFEIYGPLFFAACDTFKTALSRIGDIPKILILRMRYVKHIDTSGLQTLKSVIEESKAQGTQVILSGIDPKMAELFEKVGLTDLVGKDNIKKDIVEAVRYAKAVL</sequence>
<dbReference type="STRING" id="1437425.CSEC_0716"/>
<name>A0A090D1H1_9BACT</name>
<dbReference type="InterPro" id="IPR002645">
    <property type="entry name" value="STAS_dom"/>
</dbReference>
<comment type="subcellular location">
    <subcellularLocation>
        <location evidence="1">Membrane</location>
        <topology evidence="1">Multi-pass membrane protein</topology>
    </subcellularLocation>
</comment>
<feature type="transmembrane region" description="Helical" evidence="5">
    <location>
        <begin position="56"/>
        <end position="77"/>
    </location>
</feature>
<feature type="transmembrane region" description="Helical" evidence="5">
    <location>
        <begin position="28"/>
        <end position="49"/>
    </location>
</feature>
<feature type="transmembrane region" description="Helical" evidence="5">
    <location>
        <begin position="202"/>
        <end position="219"/>
    </location>
</feature>
<keyword evidence="2 5" id="KW-0812">Transmembrane</keyword>
<protein>
    <submittedName>
        <fullName evidence="7">Sulfate transporter</fullName>
    </submittedName>
</protein>
<evidence type="ECO:0000256" key="3">
    <source>
        <dbReference type="ARBA" id="ARBA00022989"/>
    </source>
</evidence>
<evidence type="ECO:0000313" key="7">
    <source>
        <dbReference type="EMBL" id="CDR33548.1"/>
    </source>
</evidence>
<dbReference type="PROSITE" id="PS50801">
    <property type="entry name" value="STAS"/>
    <property type="match status" value="1"/>
</dbReference>
<feature type="transmembrane region" description="Helical" evidence="5">
    <location>
        <begin position="385"/>
        <end position="413"/>
    </location>
</feature>
<feature type="transmembrane region" description="Helical" evidence="5">
    <location>
        <begin position="348"/>
        <end position="365"/>
    </location>
</feature>
<dbReference type="CDD" id="cd07042">
    <property type="entry name" value="STAS_SulP_like_sulfate_transporter"/>
    <property type="match status" value="1"/>
</dbReference>
<dbReference type="AlphaFoldDB" id="A0A090D1H1"/>
<accession>A0A090D1H1</accession>
<keyword evidence="4 5" id="KW-0472">Membrane</keyword>
<evidence type="ECO:0000259" key="6">
    <source>
        <dbReference type="PROSITE" id="PS50801"/>
    </source>
</evidence>
<dbReference type="PANTHER" id="PTHR11814">
    <property type="entry name" value="SULFATE TRANSPORTER"/>
    <property type="match status" value="1"/>
</dbReference>